<evidence type="ECO:0000313" key="4">
    <source>
        <dbReference type="Proteomes" id="UP000273978"/>
    </source>
</evidence>
<sequence>MGRGNKMNIWKVSLKATSDFHTAGKSSGSTIDYLKNSEDMPYIPATHIKGVMRTEAERIIRTLKDVNCWVTGDPDQKEVSEENKRKIRSCRDLSDETCDVCRIFGTPNDDNKYTEGKIRVTDFVYTEGNKSTSARMHVSIDRDMLSNTGGGLYRTFAVPSGTVFSGYFIIRNLSDDDNKLLWGALHSMCHYGLGGERSRGMGSFEVAGIKEIKYEQFCTEVDL</sequence>
<dbReference type="GO" id="GO:0051607">
    <property type="term" value="P:defense response to virus"/>
    <property type="evidence" value="ECO:0007669"/>
    <property type="project" value="UniProtKB-KW"/>
</dbReference>
<dbReference type="Pfam" id="PF03787">
    <property type="entry name" value="RAMPs"/>
    <property type="match status" value="1"/>
</dbReference>
<dbReference type="EMBL" id="RJJF01000002">
    <property type="protein sequence ID" value="RNI12280.1"/>
    <property type="molecule type" value="Genomic_DNA"/>
</dbReference>
<dbReference type="Proteomes" id="UP000273978">
    <property type="component" value="Unassembled WGS sequence"/>
</dbReference>
<name>A0A3M9LG81_9EURY</name>
<reference evidence="3 4" key="1">
    <citation type="submission" date="2018-10" db="EMBL/GenBank/DDBJ databases">
        <title>Cultivation of a novel Methanohalophilus strain from Kebrit Deep of the Red Sea and a genomic comparison of members of the genus Methanohalophilus.</title>
        <authorList>
            <person name="Guan Y."/>
            <person name="Ngugi D.K."/>
            <person name="Stingl U."/>
        </authorList>
    </citation>
    <scope>NUCLEOTIDE SEQUENCE [LARGE SCALE GENOMIC DNA]</scope>
    <source>
        <strain evidence="3 4">DSM 10369</strain>
    </source>
</reference>
<dbReference type="InterPro" id="IPR052216">
    <property type="entry name" value="CRISPR_Csm3_endoribonuclease"/>
</dbReference>
<protein>
    <recommendedName>
        <fullName evidence="2">CRISPR type III-associated protein domain-containing protein</fullName>
    </recommendedName>
</protein>
<feature type="domain" description="CRISPR type III-associated protein" evidence="2">
    <location>
        <begin position="14"/>
        <end position="205"/>
    </location>
</feature>
<accession>A0A3M9LG81</accession>
<dbReference type="AlphaFoldDB" id="A0A3M9LG81"/>
<dbReference type="InterPro" id="IPR005537">
    <property type="entry name" value="RAMP_III_fam"/>
</dbReference>
<evidence type="ECO:0000256" key="1">
    <source>
        <dbReference type="ARBA" id="ARBA00023118"/>
    </source>
</evidence>
<evidence type="ECO:0000259" key="2">
    <source>
        <dbReference type="Pfam" id="PF03787"/>
    </source>
</evidence>
<organism evidence="3 4">
    <name type="scientific">Methanohalophilus euhalobius</name>
    <dbReference type="NCBI Taxonomy" id="51203"/>
    <lineage>
        <taxon>Archaea</taxon>
        <taxon>Methanobacteriati</taxon>
        <taxon>Methanobacteriota</taxon>
        <taxon>Stenosarchaea group</taxon>
        <taxon>Methanomicrobia</taxon>
        <taxon>Methanosarcinales</taxon>
        <taxon>Methanosarcinaceae</taxon>
        <taxon>Methanohalophilus</taxon>
    </lineage>
</organism>
<proteinExistence type="predicted"/>
<dbReference type="PANTHER" id="PTHR35579">
    <property type="entry name" value="CRISPR SYSTEM CMS ENDORIBONUCLEASE CSM3"/>
    <property type="match status" value="1"/>
</dbReference>
<dbReference type="PANTHER" id="PTHR35579:SF3">
    <property type="entry name" value="CRISPR SYSTEM CMS ENDORIBONUCLEASE CSM3"/>
    <property type="match status" value="1"/>
</dbReference>
<comment type="caution">
    <text evidence="3">The sequence shown here is derived from an EMBL/GenBank/DDBJ whole genome shotgun (WGS) entry which is preliminary data.</text>
</comment>
<keyword evidence="1" id="KW-0051">Antiviral defense</keyword>
<gene>
    <name evidence="3" type="ORF">EDD83_01590</name>
</gene>
<evidence type="ECO:0000313" key="3">
    <source>
        <dbReference type="EMBL" id="RNI12280.1"/>
    </source>
</evidence>